<keyword evidence="2" id="KW-1185">Reference proteome</keyword>
<organism evidence="1 2">
    <name type="scientific">Danionella cerebrum</name>
    <dbReference type="NCBI Taxonomy" id="2873325"/>
    <lineage>
        <taxon>Eukaryota</taxon>
        <taxon>Metazoa</taxon>
        <taxon>Chordata</taxon>
        <taxon>Craniata</taxon>
        <taxon>Vertebrata</taxon>
        <taxon>Euteleostomi</taxon>
        <taxon>Actinopterygii</taxon>
        <taxon>Neopterygii</taxon>
        <taxon>Teleostei</taxon>
        <taxon>Ostariophysi</taxon>
        <taxon>Cypriniformes</taxon>
        <taxon>Danionidae</taxon>
        <taxon>Danioninae</taxon>
        <taxon>Danionella</taxon>
    </lineage>
</organism>
<comment type="caution">
    <text evidence="1">The sequence shown here is derived from an EMBL/GenBank/DDBJ whole genome shotgun (WGS) entry which is preliminary data.</text>
</comment>
<reference evidence="1 2" key="1">
    <citation type="journal article" date="2019" name="Sci. Data">
        <title>Hybrid genome assembly and annotation of Danionella translucida.</title>
        <authorList>
            <person name="Kadobianskyi M."/>
            <person name="Schulze L."/>
            <person name="Schuelke M."/>
            <person name="Judkewitz B."/>
        </authorList>
    </citation>
    <scope>NUCLEOTIDE SEQUENCE [LARGE SCALE GENOMIC DNA]</scope>
    <source>
        <strain evidence="1 2">Bolton</strain>
    </source>
</reference>
<proteinExistence type="predicted"/>
<dbReference type="Proteomes" id="UP000316079">
    <property type="component" value="Unassembled WGS sequence"/>
</dbReference>
<gene>
    <name evidence="1" type="ORF">DNTS_006514</name>
</gene>
<evidence type="ECO:0000313" key="2">
    <source>
        <dbReference type="Proteomes" id="UP000316079"/>
    </source>
</evidence>
<sequence>MVFLDCRVLTLVNSALEACGALSAWQDYNANEAFSKLDLLHTVRDHTTPQYSGVKEKHQQMDTPYVYLGSLQSSTDTDEKLRDTVDKRFQHR</sequence>
<dbReference type="EMBL" id="SRMA01027187">
    <property type="protein sequence ID" value="TRY58545.1"/>
    <property type="molecule type" value="Genomic_DNA"/>
</dbReference>
<dbReference type="AlphaFoldDB" id="A0A553MZF7"/>
<evidence type="ECO:0000313" key="1">
    <source>
        <dbReference type="EMBL" id="TRY58545.1"/>
    </source>
</evidence>
<name>A0A553MZF7_9TELE</name>
<protein>
    <submittedName>
        <fullName evidence="1">Uncharacterized protein</fullName>
    </submittedName>
</protein>
<accession>A0A553MZF7</accession>